<organism evidence="3 4">
    <name type="scientific">Neisseria subflava</name>
    <dbReference type="NCBI Taxonomy" id="28449"/>
    <lineage>
        <taxon>Bacteria</taxon>
        <taxon>Pseudomonadati</taxon>
        <taxon>Pseudomonadota</taxon>
        <taxon>Betaproteobacteria</taxon>
        <taxon>Neisseriales</taxon>
        <taxon>Neisseriaceae</taxon>
        <taxon>Neisseria</taxon>
    </lineage>
</organism>
<evidence type="ECO:0000313" key="2">
    <source>
        <dbReference type="EMBL" id="UTG70787.1"/>
    </source>
</evidence>
<name>A0A9X9HYH9_NEISU</name>
<dbReference type="EMBL" id="CP073116">
    <property type="protein sequence ID" value="UTG72285.1"/>
    <property type="molecule type" value="Genomic_DNA"/>
</dbReference>
<evidence type="ECO:0000313" key="4">
    <source>
        <dbReference type="Proteomes" id="UP001057305"/>
    </source>
</evidence>
<keyword evidence="1" id="KW-1133">Transmembrane helix</keyword>
<feature type="transmembrane region" description="Helical" evidence="1">
    <location>
        <begin position="68"/>
        <end position="85"/>
    </location>
</feature>
<dbReference type="EMBL" id="CP073115">
    <property type="protein sequence ID" value="UTG70787.1"/>
    <property type="molecule type" value="Genomic_DNA"/>
</dbReference>
<keyword evidence="1" id="KW-0812">Transmembrane</keyword>
<dbReference type="Proteomes" id="UP001057296">
    <property type="component" value="Chromosome"/>
</dbReference>
<dbReference type="RefSeq" id="WP_254321754.1">
    <property type="nucleotide sequence ID" value="NZ_CP073115.1"/>
</dbReference>
<feature type="transmembrane region" description="Helical" evidence="1">
    <location>
        <begin position="18"/>
        <end position="38"/>
    </location>
</feature>
<proteinExistence type="predicted"/>
<dbReference type="Proteomes" id="UP001057305">
    <property type="component" value="Chromosome"/>
</dbReference>
<protein>
    <submittedName>
        <fullName evidence="3">Uncharacterized protein</fullName>
    </submittedName>
</protein>
<keyword evidence="1" id="KW-0472">Membrane</keyword>
<dbReference type="AlphaFoldDB" id="A0A9X9HYH9"/>
<evidence type="ECO:0000313" key="3">
    <source>
        <dbReference type="EMBL" id="UTG72285.1"/>
    </source>
</evidence>
<sequence length="91" mass="9710">MYATKKYEQIFNHVSDTTFNACFVLYLTAVAFTVVAYSSAPIIELIVPLIVVLTAAVVLYLLLGGLPVLLISLAVGGLVAGCVFIKDKLTS</sequence>
<gene>
    <name evidence="2" type="ORF">KCG54_05745</name>
    <name evidence="3" type="ORF">KCG56_02160</name>
</gene>
<accession>A0A9X9HYH9</accession>
<reference evidence="3" key="1">
    <citation type="submission" date="2021-04" db="EMBL/GenBank/DDBJ databases">
        <title>Characterizing Neisseria spp. as novel respiratory pathobionts in bronchiectasis.</title>
        <authorList>
            <person name="Li L."/>
            <person name="Mac Aogain M."/>
            <person name="Xu T."/>
            <person name="Jaggi T.K."/>
            <person name="Chan L.Y."/>
            <person name="Keir H.R."/>
            <person name="Dicker A.J."/>
            <person name="Qu J."/>
            <person name="Liu Y."/>
            <person name="Chen H.S."/>
            <person name="Koh M.S."/>
            <person name="Ong T.H."/>
            <person name="Lim A.Y.H."/>
            <person name="Abisheganaden J."/>
            <person name="Low T.B."/>
            <person name="Oliver B.G."/>
            <person name="Tan N.S."/>
            <person name="Fang M."/>
            <person name="Chalmers J.D."/>
            <person name="Chotirmall S.H."/>
        </authorList>
    </citation>
    <scope>NUCLEOTIDE SEQUENCE</scope>
    <source>
        <strain evidence="3">TT0073</strain>
        <strain evidence="2">TT0077</strain>
    </source>
</reference>
<evidence type="ECO:0000256" key="1">
    <source>
        <dbReference type="SAM" id="Phobius"/>
    </source>
</evidence>